<protein>
    <submittedName>
        <fullName evidence="2">GNAT family protein</fullName>
        <ecNumber evidence="2">2.-.-.-</ecNumber>
    </submittedName>
</protein>
<dbReference type="Gene3D" id="3.40.630.30">
    <property type="match status" value="1"/>
</dbReference>
<dbReference type="InterPro" id="IPR051531">
    <property type="entry name" value="N-acetyltransferase"/>
</dbReference>
<feature type="domain" description="N-acetyltransferase" evidence="1">
    <location>
        <begin position="26"/>
        <end position="183"/>
    </location>
</feature>
<evidence type="ECO:0000313" key="3">
    <source>
        <dbReference type="Proteomes" id="UP001321492"/>
    </source>
</evidence>
<dbReference type="InterPro" id="IPR000182">
    <property type="entry name" value="GNAT_dom"/>
</dbReference>
<dbReference type="Proteomes" id="UP001321492">
    <property type="component" value="Unassembled WGS sequence"/>
</dbReference>
<gene>
    <name evidence="2" type="ORF">QNA08_04795</name>
</gene>
<dbReference type="EC" id="2.-.-.-" evidence="2"/>
<sequence length="231" mass="25318">MFTRDIVDDAFVIETERLALRWPRLADARAIEQLAGEKAVAEMTALIPHPYPPRAAETFIYAARLANATGEALTLVVTPRRKPHEAMGAIAVHSRNNGEPFVGYWLGMPHWGQGFATEALRAIVDTVFDHTEAPALTAGVRVVNPASRRVLEKCGFRSEGSGLVEFPARGGLFPVEHMRLDRRTWASLKGWIDPIFVGLGVRERTGEAMAAMLASDRSPEAMTAMIGNEPC</sequence>
<comment type="caution">
    <text evidence="2">The sequence shown here is derived from an EMBL/GenBank/DDBJ whole genome shotgun (WGS) entry which is preliminary data.</text>
</comment>
<dbReference type="EMBL" id="JASJEV010000002">
    <property type="protein sequence ID" value="MDJ1157557.1"/>
    <property type="molecule type" value="Genomic_DNA"/>
</dbReference>
<dbReference type="PROSITE" id="PS51186">
    <property type="entry name" value="GNAT"/>
    <property type="match status" value="1"/>
</dbReference>
<evidence type="ECO:0000313" key="2">
    <source>
        <dbReference type="EMBL" id="MDJ1157557.1"/>
    </source>
</evidence>
<dbReference type="Pfam" id="PF13302">
    <property type="entry name" value="Acetyltransf_3"/>
    <property type="match status" value="1"/>
</dbReference>
<dbReference type="PANTHER" id="PTHR43792">
    <property type="entry name" value="GNAT FAMILY, PUTATIVE (AFU_ORTHOLOGUE AFUA_3G00765)-RELATED-RELATED"/>
    <property type="match status" value="1"/>
</dbReference>
<dbReference type="SUPFAM" id="SSF55729">
    <property type="entry name" value="Acyl-CoA N-acyltransferases (Nat)"/>
    <property type="match status" value="1"/>
</dbReference>
<accession>A0ABT7ADV8</accession>
<dbReference type="GO" id="GO:0016740">
    <property type="term" value="F:transferase activity"/>
    <property type="evidence" value="ECO:0007669"/>
    <property type="project" value="UniProtKB-KW"/>
</dbReference>
<reference evidence="2 3" key="1">
    <citation type="submission" date="2023-05" db="EMBL/GenBank/DDBJ databases">
        <title>Chelatococcus sp. nov., a moderately thermophilic bacterium isolated from hot spring microbial mat.</title>
        <authorList>
            <person name="Hu C.-J."/>
            <person name="Li W.-J."/>
        </authorList>
    </citation>
    <scope>NUCLEOTIDE SEQUENCE [LARGE SCALE GENOMIC DNA]</scope>
    <source>
        <strain evidence="2 3">SYSU G07232</strain>
    </source>
</reference>
<keyword evidence="3" id="KW-1185">Reference proteome</keyword>
<organism evidence="2 3">
    <name type="scientific">Chelatococcus albus</name>
    <dbReference type="NCBI Taxonomy" id="3047466"/>
    <lineage>
        <taxon>Bacteria</taxon>
        <taxon>Pseudomonadati</taxon>
        <taxon>Pseudomonadota</taxon>
        <taxon>Alphaproteobacteria</taxon>
        <taxon>Hyphomicrobiales</taxon>
        <taxon>Chelatococcaceae</taxon>
        <taxon>Chelatococcus</taxon>
    </lineage>
</organism>
<name>A0ABT7ADV8_9HYPH</name>
<dbReference type="RefSeq" id="WP_283739539.1">
    <property type="nucleotide sequence ID" value="NZ_JASJEV010000002.1"/>
</dbReference>
<keyword evidence="2" id="KW-0808">Transferase</keyword>
<dbReference type="InterPro" id="IPR016181">
    <property type="entry name" value="Acyl_CoA_acyltransferase"/>
</dbReference>
<proteinExistence type="predicted"/>
<evidence type="ECO:0000259" key="1">
    <source>
        <dbReference type="PROSITE" id="PS51186"/>
    </source>
</evidence>